<dbReference type="PANTHER" id="PTHR47870">
    <property type="entry name" value="CYTOCHROME C-TYPE BIOGENESIS PROTEIN CCMH"/>
    <property type="match status" value="1"/>
</dbReference>
<dbReference type="Pfam" id="PF23914">
    <property type="entry name" value="TPR_CcmH_CycH"/>
    <property type="match status" value="1"/>
</dbReference>
<dbReference type="InterPro" id="IPR056413">
    <property type="entry name" value="TPR_CcmH_CycH"/>
</dbReference>
<gene>
    <name evidence="5" type="primary">ccmI_3</name>
    <name evidence="5" type="ORF">NCTC8284_01391</name>
</gene>
<evidence type="ECO:0000256" key="2">
    <source>
        <dbReference type="ARBA" id="ARBA00022748"/>
    </source>
</evidence>
<evidence type="ECO:0000259" key="4">
    <source>
        <dbReference type="Pfam" id="PF23914"/>
    </source>
</evidence>
<evidence type="ECO:0000256" key="3">
    <source>
        <dbReference type="ARBA" id="ARBA00022803"/>
    </source>
</evidence>
<evidence type="ECO:0000313" key="5">
    <source>
        <dbReference type="EMBL" id="VEH66229.1"/>
    </source>
</evidence>
<dbReference type="STRING" id="758.GCA_000730685_00312"/>
<accession>A0A3S4U8B4</accession>
<sequence length="88" mass="10478">MQYKLGYARVLMFSEDTTDKLKGSDLLREVIRKDHSNIEALSLLAFRYFEMEDYKMAAVTWAMMLRLMPKDDERVALIEKVFVQHETR</sequence>
<dbReference type="GO" id="GO:0017004">
    <property type="term" value="P:cytochrome complex assembly"/>
    <property type="evidence" value="ECO:0007669"/>
    <property type="project" value="UniProtKB-KW"/>
</dbReference>
<dbReference type="KEGG" id="rpne:NCTC8284_01391"/>
<dbReference type="SUPFAM" id="SSF48452">
    <property type="entry name" value="TPR-like"/>
    <property type="match status" value="1"/>
</dbReference>
<name>A0A3S4U8B4_9PAST</name>
<evidence type="ECO:0000256" key="1">
    <source>
        <dbReference type="ARBA" id="ARBA00022737"/>
    </source>
</evidence>
<dbReference type="GO" id="GO:0005886">
    <property type="term" value="C:plasma membrane"/>
    <property type="evidence" value="ECO:0007669"/>
    <property type="project" value="TreeGrafter"/>
</dbReference>
<dbReference type="EMBL" id="LR134405">
    <property type="protein sequence ID" value="VEH66229.1"/>
    <property type="molecule type" value="Genomic_DNA"/>
</dbReference>
<keyword evidence="2" id="KW-0201">Cytochrome c-type biogenesis</keyword>
<keyword evidence="3" id="KW-0802">TPR repeat</keyword>
<keyword evidence="1" id="KW-0677">Repeat</keyword>
<evidence type="ECO:0000313" key="6">
    <source>
        <dbReference type="Proteomes" id="UP000278733"/>
    </source>
</evidence>
<protein>
    <submittedName>
        <fullName evidence="5">Cytochrome c-type biogenesis protein CcmI</fullName>
    </submittedName>
</protein>
<dbReference type="Gene3D" id="1.25.40.10">
    <property type="entry name" value="Tetratricopeptide repeat domain"/>
    <property type="match status" value="1"/>
</dbReference>
<feature type="domain" description="Cytochrome c-type biogenesis protein H TPR" evidence="4">
    <location>
        <begin position="2"/>
        <end position="75"/>
    </location>
</feature>
<dbReference type="InterPro" id="IPR011990">
    <property type="entry name" value="TPR-like_helical_dom_sf"/>
</dbReference>
<dbReference type="AlphaFoldDB" id="A0A3S4U8B4"/>
<dbReference type="PANTHER" id="PTHR47870:SF1">
    <property type="entry name" value="CYTOCHROME C-TYPE BIOGENESIS PROTEIN CCMH"/>
    <property type="match status" value="1"/>
</dbReference>
<organism evidence="5 6">
    <name type="scientific">Rodentibacter pneumotropicus</name>
    <dbReference type="NCBI Taxonomy" id="758"/>
    <lineage>
        <taxon>Bacteria</taxon>
        <taxon>Pseudomonadati</taxon>
        <taxon>Pseudomonadota</taxon>
        <taxon>Gammaproteobacteria</taxon>
        <taxon>Pasteurellales</taxon>
        <taxon>Pasteurellaceae</taxon>
        <taxon>Rodentibacter</taxon>
    </lineage>
</organism>
<dbReference type="Proteomes" id="UP000278733">
    <property type="component" value="Chromosome"/>
</dbReference>
<proteinExistence type="predicted"/>
<dbReference type="InterPro" id="IPR051263">
    <property type="entry name" value="C-type_cytochrome_biogenesis"/>
</dbReference>
<reference evidence="5 6" key="1">
    <citation type="submission" date="2018-12" db="EMBL/GenBank/DDBJ databases">
        <authorList>
            <consortium name="Pathogen Informatics"/>
        </authorList>
    </citation>
    <scope>NUCLEOTIDE SEQUENCE [LARGE SCALE GENOMIC DNA]</scope>
    <source>
        <strain evidence="5 6">NCTC8284</strain>
    </source>
</reference>